<dbReference type="RefSeq" id="WP_377354643.1">
    <property type="nucleotide sequence ID" value="NZ_JBHTLQ010000067.1"/>
</dbReference>
<dbReference type="CDD" id="cd00525">
    <property type="entry name" value="AE_Prim_S_like"/>
    <property type="match status" value="1"/>
</dbReference>
<dbReference type="Gene3D" id="3.90.920.10">
    <property type="entry name" value="DNA primase, PRIM domain"/>
    <property type="match status" value="1"/>
</dbReference>
<proteinExistence type="predicted"/>
<dbReference type="InterPro" id="IPR045455">
    <property type="entry name" value="NrS-1_pol-like_helicase"/>
</dbReference>
<dbReference type="EMBL" id="JBHTLQ010000067">
    <property type="protein sequence ID" value="MFD1192614.1"/>
    <property type="molecule type" value="Genomic_DNA"/>
</dbReference>
<name>A0ABW3T626_9CAUL</name>
<feature type="domain" description="NrS-1 polymerase-like helicase" evidence="1">
    <location>
        <begin position="533"/>
        <end position="632"/>
    </location>
</feature>
<evidence type="ECO:0000259" key="1">
    <source>
        <dbReference type="Pfam" id="PF19263"/>
    </source>
</evidence>
<dbReference type="Proteomes" id="UP001597216">
    <property type="component" value="Unassembled WGS sequence"/>
</dbReference>
<organism evidence="2 3">
    <name type="scientific">Phenylobacterium conjunctum</name>
    <dbReference type="NCBI Taxonomy" id="1298959"/>
    <lineage>
        <taxon>Bacteria</taxon>
        <taxon>Pseudomonadati</taxon>
        <taxon>Pseudomonadota</taxon>
        <taxon>Alphaproteobacteria</taxon>
        <taxon>Caulobacterales</taxon>
        <taxon>Caulobacteraceae</taxon>
        <taxon>Phenylobacterium</taxon>
    </lineage>
</organism>
<gene>
    <name evidence="2" type="ORF">ACFQ27_18630</name>
</gene>
<evidence type="ECO:0000313" key="2">
    <source>
        <dbReference type="EMBL" id="MFD1192614.1"/>
    </source>
</evidence>
<protein>
    <submittedName>
        <fullName evidence="2">DUF5906 domain-containing protein</fullName>
    </submittedName>
</protein>
<reference evidence="3" key="1">
    <citation type="journal article" date="2019" name="Int. J. Syst. Evol. Microbiol.">
        <title>The Global Catalogue of Microorganisms (GCM) 10K type strain sequencing project: providing services to taxonomists for standard genome sequencing and annotation.</title>
        <authorList>
            <consortium name="The Broad Institute Genomics Platform"/>
            <consortium name="The Broad Institute Genome Sequencing Center for Infectious Disease"/>
            <person name="Wu L."/>
            <person name="Ma J."/>
        </authorList>
    </citation>
    <scope>NUCLEOTIDE SEQUENCE [LARGE SCALE GENOMIC DNA]</scope>
    <source>
        <strain evidence="3">CCUG 55074</strain>
    </source>
</reference>
<dbReference type="Pfam" id="PF19263">
    <property type="entry name" value="DUF5906"/>
    <property type="match status" value="1"/>
</dbReference>
<comment type="caution">
    <text evidence="2">The sequence shown here is derived from an EMBL/GenBank/DDBJ whole genome shotgun (WGS) entry which is preliminary data.</text>
</comment>
<sequence>MYTAQQTCEQVSVPGNVQDFLSAVLPDGHIYCVGRKTPDGFRNIFGPTVAWIETQAERFAMSEDVYFALGTFKAGGSRKQDNVEALRSLWLDIDAGPGKPYAGVVEAITALASFRRDLGLPKPWVVASGGGLHVYWPFDQNVDPHVWQKLANALKRAAERQGLEADPSRTADMASVLRIPGTTNHKRGAQVHVMTAGVTSTVLEIATLLAKFSPAPTAVADQLGPMPEHLRMMLLSADLRGVDQAQPDTFGRMIADACGVVDRMRSTQGNVDQPTWYNVLGVLRHCVDGPELAHEWSKGHPGYSARETDQKLEQQASFGPTTCAKLGEGNGQICAGCSHRGRISSPIVLGRPLVPAHVGGASKAQGWATPYLPASLGPIPATMDAEGCIARLNGEFAWVHSWGGKGAYIRRSRAGIERRDVGELKAALANRFVGGDQADGGRKNAFEVWSRHARRQEFDNVVFMPEGGVEDRDLNLWRGLAVQPQLGAWSRMRRHLKDVVCAGDSKAFRYLLRWMAHAVQKPGTAPGTVPILMSEHEGSGKTIVTDWMCRIFGAHGASFNTPAQLLGKFNAHLETLSFIAVNEPSFAGNHEDARKLKSMITDRTWTIEVKHAGVYSIPNRAHMMFTTNEPWAVMAGVGARRFLVLEVATHHARDRAYFDALARQASGGGVEAMLHFLLNLDIEGFSPTAEMPETAALREQQRLSAPPVVQWARDVIEAGGLMGGGSIFGERLSAASLVEDFTAWAQRHGHSRRMTAASMGRWLASLGLDPTKSNGKRSYDIPALSDFEAKLDASQGLRA</sequence>
<accession>A0ABW3T626</accession>
<evidence type="ECO:0000313" key="3">
    <source>
        <dbReference type="Proteomes" id="UP001597216"/>
    </source>
</evidence>
<keyword evidence="3" id="KW-1185">Reference proteome</keyword>